<feature type="region of interest" description="Disordered" evidence="1">
    <location>
        <begin position="62"/>
        <end position="89"/>
    </location>
</feature>
<evidence type="ECO:0000256" key="1">
    <source>
        <dbReference type="SAM" id="MobiDB-lite"/>
    </source>
</evidence>
<evidence type="ECO:0000313" key="3">
    <source>
        <dbReference type="Proteomes" id="UP000004994"/>
    </source>
</evidence>
<dbReference type="Gramene" id="Solyc05g016624.1.1">
    <property type="protein sequence ID" value="Solyc05g016624.1.1"/>
    <property type="gene ID" value="Solyc05g016624.1"/>
</dbReference>
<reference evidence="2" key="2">
    <citation type="submission" date="2019-01" db="UniProtKB">
        <authorList>
            <consortium name="EnsemblPlants"/>
        </authorList>
    </citation>
    <scope>IDENTIFICATION</scope>
    <source>
        <strain evidence="2">cv. Heinz 1706</strain>
    </source>
</reference>
<dbReference type="EnsemblPlants" id="Solyc05g016624.1.1">
    <property type="protein sequence ID" value="Solyc05g016624.1.1"/>
    <property type="gene ID" value="Solyc05g016624.1"/>
</dbReference>
<reference evidence="2" key="1">
    <citation type="journal article" date="2012" name="Nature">
        <title>The tomato genome sequence provides insights into fleshy fruit evolution.</title>
        <authorList>
            <consortium name="Tomato Genome Consortium"/>
        </authorList>
    </citation>
    <scope>NUCLEOTIDE SEQUENCE [LARGE SCALE GENOMIC DNA]</scope>
    <source>
        <strain evidence="2">cv. Heinz 1706</strain>
    </source>
</reference>
<protein>
    <submittedName>
        <fullName evidence="2">Uncharacterized protein</fullName>
    </submittedName>
</protein>
<dbReference type="InParanoid" id="A0A3Q7GHY0"/>
<accession>A0A3Q7GHY0</accession>
<feature type="compositionally biased region" description="Acidic residues" evidence="1">
    <location>
        <begin position="70"/>
        <end position="83"/>
    </location>
</feature>
<evidence type="ECO:0000313" key="2">
    <source>
        <dbReference type="EnsemblPlants" id="Solyc05g016624.1.1"/>
    </source>
</evidence>
<keyword evidence="3" id="KW-1185">Reference proteome</keyword>
<name>A0A3Q7GHY0_SOLLC</name>
<sequence length="200" mass="23232">MLDEDMQFMIRLEIFGANLKCRRVNKQRTIPNDQRSFHGYEDIEKGKKNFKGNLTEDEPYYDSSDYDSFQSDEEEHVSDDELEGGSLRGRNKSNKLEEAWIGLPNIFCLPDIRDFLLGNLTACYSACSMVLPDTSCMFSDFAFACVVVEWYWQEFCLWPSLPQLERLLYLKNLGFFEVSIDEEGVDQSKDLSQKVLPLII</sequence>
<proteinExistence type="predicted"/>
<dbReference type="AlphaFoldDB" id="A0A3Q7GHY0"/>
<organism evidence="2">
    <name type="scientific">Solanum lycopersicum</name>
    <name type="common">Tomato</name>
    <name type="synonym">Lycopersicon esculentum</name>
    <dbReference type="NCBI Taxonomy" id="4081"/>
    <lineage>
        <taxon>Eukaryota</taxon>
        <taxon>Viridiplantae</taxon>
        <taxon>Streptophyta</taxon>
        <taxon>Embryophyta</taxon>
        <taxon>Tracheophyta</taxon>
        <taxon>Spermatophyta</taxon>
        <taxon>Magnoliopsida</taxon>
        <taxon>eudicotyledons</taxon>
        <taxon>Gunneridae</taxon>
        <taxon>Pentapetalae</taxon>
        <taxon>asterids</taxon>
        <taxon>lamiids</taxon>
        <taxon>Solanales</taxon>
        <taxon>Solanaceae</taxon>
        <taxon>Solanoideae</taxon>
        <taxon>Solaneae</taxon>
        <taxon>Solanum</taxon>
        <taxon>Solanum subgen. Lycopersicon</taxon>
    </lineage>
</organism>
<dbReference type="Proteomes" id="UP000004994">
    <property type="component" value="Chromosome 5"/>
</dbReference>